<sequence length="264" mass="29480">MNTELKIMSFNIRTLHGDDGTVNCWDNRKNRAVRVIDAFAPDVVGLQEAYEAQTDYLLKHSRLPYRSIGTSRLGDTSDEYVNILYRTDKFDAVQAGQFWLSETPDVPGSRSSLDSDYPRICTWVRLQAKDGSADIYYFNIHFALKEAAQVQAAKLMLERVGQIAGSTGLPVFIGGDFNSTEQGEAYLLLQGSDFTDTWTQSGQDLAGTCTFGNYTGDTDGPHIDWIFQRGAGPVKSIVINRWNEDGLYPSDHYPVELTVEIPGR</sequence>
<keyword evidence="2" id="KW-0378">Hydrolase</keyword>
<name>A0ABQ1GLK4_9BACL</name>
<keyword evidence="2" id="KW-0255">Endonuclease</keyword>
<evidence type="ECO:0000313" key="3">
    <source>
        <dbReference type="Proteomes" id="UP000609323"/>
    </source>
</evidence>
<proteinExistence type="predicted"/>
<evidence type="ECO:0000259" key="1">
    <source>
        <dbReference type="Pfam" id="PF03372"/>
    </source>
</evidence>
<gene>
    <name evidence="2" type="ORF">GCM10010917_34420</name>
</gene>
<dbReference type="RefSeq" id="WP_157739519.1">
    <property type="nucleotide sequence ID" value="NZ_BMHF01000014.1"/>
</dbReference>
<dbReference type="InterPro" id="IPR050410">
    <property type="entry name" value="CCR4/nocturin_mRNA_transcr"/>
</dbReference>
<protein>
    <submittedName>
        <fullName evidence="2">Endonuclease</fullName>
    </submittedName>
</protein>
<dbReference type="CDD" id="cd09083">
    <property type="entry name" value="EEP-1"/>
    <property type="match status" value="1"/>
</dbReference>
<dbReference type="InterPro" id="IPR036691">
    <property type="entry name" value="Endo/exonu/phosph_ase_sf"/>
</dbReference>
<dbReference type="Pfam" id="PF03372">
    <property type="entry name" value="Exo_endo_phos"/>
    <property type="match status" value="1"/>
</dbReference>
<dbReference type="PANTHER" id="PTHR12121:SF36">
    <property type="entry name" value="ENDONUCLEASE_EXONUCLEASE_PHOSPHATASE DOMAIN-CONTAINING PROTEIN"/>
    <property type="match status" value="1"/>
</dbReference>
<reference evidence="3" key="1">
    <citation type="journal article" date="2019" name="Int. J. Syst. Evol. Microbiol.">
        <title>The Global Catalogue of Microorganisms (GCM) 10K type strain sequencing project: providing services to taxonomists for standard genome sequencing and annotation.</title>
        <authorList>
            <consortium name="The Broad Institute Genomics Platform"/>
            <consortium name="The Broad Institute Genome Sequencing Center for Infectious Disease"/>
            <person name="Wu L."/>
            <person name="Ma J."/>
        </authorList>
    </citation>
    <scope>NUCLEOTIDE SEQUENCE [LARGE SCALE GENOMIC DNA]</scope>
    <source>
        <strain evidence="3">CGMCC 1.15044</strain>
    </source>
</reference>
<accession>A0ABQ1GLK4</accession>
<comment type="caution">
    <text evidence="2">The sequence shown here is derived from an EMBL/GenBank/DDBJ whole genome shotgun (WGS) entry which is preliminary data.</text>
</comment>
<keyword evidence="3" id="KW-1185">Reference proteome</keyword>
<dbReference type="EMBL" id="BMHF01000014">
    <property type="protein sequence ID" value="GGA46241.1"/>
    <property type="molecule type" value="Genomic_DNA"/>
</dbReference>
<feature type="domain" description="Endonuclease/exonuclease/phosphatase" evidence="1">
    <location>
        <begin position="8"/>
        <end position="252"/>
    </location>
</feature>
<keyword evidence="2" id="KW-0540">Nuclease</keyword>
<dbReference type="SUPFAM" id="SSF56219">
    <property type="entry name" value="DNase I-like"/>
    <property type="match status" value="1"/>
</dbReference>
<dbReference type="PANTHER" id="PTHR12121">
    <property type="entry name" value="CARBON CATABOLITE REPRESSOR PROTEIN 4"/>
    <property type="match status" value="1"/>
</dbReference>
<organism evidence="2 3">
    <name type="scientific">Paenibacillus physcomitrellae</name>
    <dbReference type="NCBI Taxonomy" id="1619311"/>
    <lineage>
        <taxon>Bacteria</taxon>
        <taxon>Bacillati</taxon>
        <taxon>Bacillota</taxon>
        <taxon>Bacilli</taxon>
        <taxon>Bacillales</taxon>
        <taxon>Paenibacillaceae</taxon>
        <taxon>Paenibacillus</taxon>
    </lineage>
</organism>
<dbReference type="InterPro" id="IPR005135">
    <property type="entry name" value="Endo/exonuclease/phosphatase"/>
</dbReference>
<dbReference type="GO" id="GO:0004519">
    <property type="term" value="F:endonuclease activity"/>
    <property type="evidence" value="ECO:0007669"/>
    <property type="project" value="UniProtKB-KW"/>
</dbReference>
<dbReference type="Gene3D" id="3.60.10.10">
    <property type="entry name" value="Endonuclease/exonuclease/phosphatase"/>
    <property type="match status" value="1"/>
</dbReference>
<evidence type="ECO:0000313" key="2">
    <source>
        <dbReference type="EMBL" id="GGA46241.1"/>
    </source>
</evidence>
<dbReference type="Proteomes" id="UP000609323">
    <property type="component" value="Unassembled WGS sequence"/>
</dbReference>